<dbReference type="NCBIfam" id="TIGR03604">
    <property type="entry name" value="TOMM_cyclo_SagD"/>
    <property type="match status" value="1"/>
</dbReference>
<keyword evidence="2" id="KW-0808">Transferase</keyword>
<keyword evidence="2" id="KW-0687">Ribonucleoprotein</keyword>
<dbReference type="Gene3D" id="3.30.1330.230">
    <property type="match status" value="1"/>
</dbReference>
<dbReference type="PROSITE" id="PS51664">
    <property type="entry name" value="YCAO"/>
    <property type="match status" value="1"/>
</dbReference>
<reference evidence="2 3" key="1">
    <citation type="submission" date="2018-08" db="EMBL/GenBank/DDBJ databases">
        <title>Freshwater and sediment microbial communities from various areas in North America, analyzing microbe dynamics in response to fracking.</title>
        <authorList>
            <person name="Lamendella R."/>
        </authorList>
    </citation>
    <scope>NUCLEOTIDE SEQUENCE [LARGE SCALE GENOMIC DNA]</scope>
    <source>
        <strain evidence="2 3">DB-1</strain>
    </source>
</reference>
<comment type="caution">
    <text evidence="2">The sequence shown here is derived from an EMBL/GenBank/DDBJ whole genome shotgun (WGS) entry which is preliminary data.</text>
</comment>
<proteinExistence type="predicted"/>
<name>A0A3D9U078_BACMY</name>
<dbReference type="GO" id="GO:0005840">
    <property type="term" value="C:ribosome"/>
    <property type="evidence" value="ECO:0007669"/>
    <property type="project" value="UniProtKB-KW"/>
</dbReference>
<dbReference type="AlphaFoldDB" id="A0A3D9U078"/>
<keyword evidence="2" id="KW-0689">Ribosomal protein</keyword>
<dbReference type="Proteomes" id="UP000256530">
    <property type="component" value="Unassembled WGS sequence"/>
</dbReference>
<dbReference type="PANTHER" id="PTHR37809:SF1">
    <property type="entry name" value="RIBOSOMAL PROTEIN S12 METHYLTHIOTRANSFERASE ACCESSORY FACTOR YCAO"/>
    <property type="match status" value="1"/>
</dbReference>
<dbReference type="Gene3D" id="3.30.160.660">
    <property type="match status" value="1"/>
</dbReference>
<sequence>MKRNVDNKLFNMKDYFVKNDVYISNVKIFFYESFEELKSIDFESVNESILFVRPVMDNVLVGPLIEKGKDFQGCPGCVVTTMKQYSIDNVLTVFGEEESKIELTAAQISNLESLLLENICRYYNFIDLINLNTLKLHSYTIVRNELCDYCGDLVLDLPATEEGLYEVSKLKRDIRDYRIKSGLEYFELLESWEDKESGVFIHNYDDFRSKYINAVGVEVKANKDLLITGYGRNKSRIKSKCIAMLEAIERYCGMANRKSNTWIYGSYNELKKKYPVVDPENFSLPQKGNSFKEYSPNLECYWVWGYSLTHNTPYLIPEQLAYYVDPDLIHDSRDKPINRFVYDTSNGLALGGTRSEAVLHGIFELLERDAFLNMWYSGMNVEEVEPESYSSSLDTIIDYLSNRNIEVHFYKINQDVPIPCIWALAVNKNPDAKMKYYSAASCNPNPITAIENAAYEVITSMPIFEELLAKDESIISQKEYVEISGNRVKSQDDHILYYAGENGDKVYGEVLKSSKKVNINQLFPEKDLLTNNSLEEDLLELKSIINKSFEDIFVIDVTPKKVSDIGLYAYKCIIPNSQPMYFGVQNERVSELRIQKYTNGKLNKRVLNEPHPFP</sequence>
<dbReference type="EMBL" id="QTTY01000040">
    <property type="protein sequence ID" value="REF18421.1"/>
    <property type="molecule type" value="Genomic_DNA"/>
</dbReference>
<protein>
    <submittedName>
        <fullName evidence="2">Ribosomal protein S12 methylthiotransferase accessory factor</fullName>
    </submittedName>
</protein>
<dbReference type="PANTHER" id="PTHR37809">
    <property type="entry name" value="RIBOSOMAL PROTEIN S12 METHYLTHIOTRANSFERASE ACCESSORY FACTOR YCAO"/>
    <property type="match status" value="1"/>
</dbReference>
<dbReference type="InterPro" id="IPR027624">
    <property type="entry name" value="TOMM_cyclo_SagD"/>
</dbReference>
<organism evidence="2 3">
    <name type="scientific">Bacillus mycoides</name>
    <dbReference type="NCBI Taxonomy" id="1405"/>
    <lineage>
        <taxon>Bacteria</taxon>
        <taxon>Bacillati</taxon>
        <taxon>Bacillota</taxon>
        <taxon>Bacilli</taxon>
        <taxon>Bacillales</taxon>
        <taxon>Bacillaceae</taxon>
        <taxon>Bacillus</taxon>
        <taxon>Bacillus cereus group</taxon>
    </lineage>
</organism>
<dbReference type="RefSeq" id="WP_113938618.1">
    <property type="nucleotide sequence ID" value="NZ_JBNNVF010000009.1"/>
</dbReference>
<gene>
    <name evidence="2" type="ORF">DET55_14030</name>
</gene>
<dbReference type="GO" id="GO:0016740">
    <property type="term" value="F:transferase activity"/>
    <property type="evidence" value="ECO:0007669"/>
    <property type="project" value="UniProtKB-KW"/>
</dbReference>
<accession>A0A3D9U078</accession>
<feature type="domain" description="YcaO" evidence="1">
    <location>
        <begin position="229"/>
        <end position="614"/>
    </location>
</feature>
<evidence type="ECO:0000259" key="1">
    <source>
        <dbReference type="PROSITE" id="PS51664"/>
    </source>
</evidence>
<dbReference type="InterPro" id="IPR003776">
    <property type="entry name" value="YcaO-like_dom"/>
</dbReference>
<dbReference type="Pfam" id="PF02624">
    <property type="entry name" value="YcaO"/>
    <property type="match status" value="1"/>
</dbReference>
<dbReference type="Gene3D" id="3.30.40.250">
    <property type="match status" value="1"/>
</dbReference>
<evidence type="ECO:0000313" key="2">
    <source>
        <dbReference type="EMBL" id="REF18421.1"/>
    </source>
</evidence>
<evidence type="ECO:0000313" key="3">
    <source>
        <dbReference type="Proteomes" id="UP000256530"/>
    </source>
</evidence>